<evidence type="ECO:0000313" key="1">
    <source>
        <dbReference type="EMBL" id="EGJ51811.1"/>
    </source>
</evidence>
<reference evidence="1 2" key="1">
    <citation type="journal article" date="2011" name="J. Bacteriol.">
        <title>Genome sequence of the mercury-methylating and pleomorphic Desulfovibrio africanus Strain Walvis Bay.</title>
        <authorList>
            <person name="Brown S.D."/>
            <person name="Wall J.D."/>
            <person name="Kucken A.M."/>
            <person name="Gilmour C.C."/>
            <person name="Podar M."/>
            <person name="Brandt C.C."/>
            <person name="Teshima H."/>
            <person name="Detter J.C."/>
            <person name="Han C.S."/>
            <person name="Land M.L."/>
            <person name="Lucas S."/>
            <person name="Han J."/>
            <person name="Pennacchio L."/>
            <person name="Nolan M."/>
            <person name="Pitluck S."/>
            <person name="Woyke T."/>
            <person name="Goodwin L."/>
            <person name="Palumbo A.V."/>
            <person name="Elias D.A."/>
        </authorList>
    </citation>
    <scope>NUCLEOTIDE SEQUENCE [LARGE SCALE GENOMIC DNA]</scope>
    <source>
        <strain evidence="1 2">Walvis Bay</strain>
    </source>
</reference>
<sequence>MAINKTAISQLIAKNAVINGAVTLDGIPPAVESDPRETPRRVNLEQLKAAVHWLEGKFSGNCDCLSNPDCCQTCQTITCQSQASQCTCQSCQACQAQCSSTNCDTTH</sequence>
<keyword evidence="2" id="KW-1185">Reference proteome</keyword>
<dbReference type="KEGG" id="daf:Desaf_3530"/>
<protein>
    <submittedName>
        <fullName evidence="1">Uncharacterized protein</fullName>
    </submittedName>
</protein>
<organism evidence="1 2">
    <name type="scientific">Desulfocurvibacter africanus subsp. africanus str. Walvis Bay</name>
    <dbReference type="NCBI Taxonomy" id="690850"/>
    <lineage>
        <taxon>Bacteria</taxon>
        <taxon>Pseudomonadati</taxon>
        <taxon>Thermodesulfobacteriota</taxon>
        <taxon>Desulfovibrionia</taxon>
        <taxon>Desulfovibrionales</taxon>
        <taxon>Desulfovibrionaceae</taxon>
        <taxon>Desulfocurvibacter</taxon>
    </lineage>
</organism>
<dbReference type="Proteomes" id="UP000007844">
    <property type="component" value="Chromosome"/>
</dbReference>
<dbReference type="EMBL" id="CP003221">
    <property type="protein sequence ID" value="EGJ51811.1"/>
    <property type="molecule type" value="Genomic_DNA"/>
</dbReference>
<dbReference type="STRING" id="690850.Desaf_3530"/>
<proteinExistence type="predicted"/>
<name>F3YY35_DESAF</name>
<accession>F3YY35</accession>
<gene>
    <name evidence="1" type="ORF">Desaf_3530</name>
</gene>
<evidence type="ECO:0000313" key="2">
    <source>
        <dbReference type="Proteomes" id="UP000007844"/>
    </source>
</evidence>
<dbReference type="AlphaFoldDB" id="F3YY35"/>
<dbReference type="HOGENOM" id="CLU_2205766_0_0_7"/>